<evidence type="ECO:0000259" key="7">
    <source>
        <dbReference type="Pfam" id="PF04932"/>
    </source>
</evidence>
<dbReference type="Proteomes" id="UP000318331">
    <property type="component" value="Unassembled WGS sequence"/>
</dbReference>
<feature type="compositionally biased region" description="Low complexity" evidence="5">
    <location>
        <begin position="454"/>
        <end position="466"/>
    </location>
</feature>
<feature type="region of interest" description="Disordered" evidence="5">
    <location>
        <begin position="454"/>
        <end position="480"/>
    </location>
</feature>
<dbReference type="GO" id="GO:0016874">
    <property type="term" value="F:ligase activity"/>
    <property type="evidence" value="ECO:0007669"/>
    <property type="project" value="UniProtKB-KW"/>
</dbReference>
<feature type="region of interest" description="Disordered" evidence="5">
    <location>
        <begin position="1"/>
        <end position="24"/>
    </location>
</feature>
<dbReference type="EMBL" id="VFPN01000002">
    <property type="protein sequence ID" value="TQM63499.1"/>
    <property type="molecule type" value="Genomic_DNA"/>
</dbReference>
<dbReference type="PANTHER" id="PTHR37422">
    <property type="entry name" value="TEICHURONIC ACID BIOSYNTHESIS PROTEIN TUAE"/>
    <property type="match status" value="1"/>
</dbReference>
<keyword evidence="4 6" id="KW-0472">Membrane</keyword>
<keyword evidence="3 6" id="KW-1133">Transmembrane helix</keyword>
<feature type="transmembrane region" description="Helical" evidence="6">
    <location>
        <begin position="232"/>
        <end position="265"/>
    </location>
</feature>
<evidence type="ECO:0000256" key="1">
    <source>
        <dbReference type="ARBA" id="ARBA00004141"/>
    </source>
</evidence>
<name>A0A543HYV7_9MICO</name>
<sequence>MSSVGPGSHSAAGRVTPRVSRRRDRPAAVSFRGLPIYQKALVGAIIFSPLQSGFTLNLGFPLKISEVLIMFAVLSYFFGRRTRPTPSLERKLFVALGFLVGVSTAYHLLTPVTNVELHGFTRSPEVDLALYFFYSMLVLVMWLLMTTLPSGVMQKAMIWSIWVCAAATFLQWVLSQAGMLEVLETLNYQTKAKGLNLDGSDDDVMRTGSFVEGQQLGFFAGMMMLIALKNRAYIAVGLAVYCLIYSQSTTGFLGVAVAVATILFLRPRLNSILRFLLSGAIVAGILASVPALRTLLSFQLAKLGLFGLDEQFSGSDDSLDLRSIKTEIGARMTFDHPLIGVGPGRYGINFFDYATNPPVPIYYWNPDHRASAENVYIHISSELGIPALLCFVVALLALVLKQYRGLPVDFAVGLYLVIGIITQGSWTFIPIWIGLAYLAVNAHDLREKRLIRSRSAPSSPSLSATAPPGPTVDEPVKGLS</sequence>
<feature type="transmembrane region" description="Helical" evidence="6">
    <location>
        <begin position="91"/>
        <end position="108"/>
    </location>
</feature>
<organism evidence="8 9">
    <name type="scientific">Klugiella xanthotipulae</name>
    <dbReference type="NCBI Taxonomy" id="244735"/>
    <lineage>
        <taxon>Bacteria</taxon>
        <taxon>Bacillati</taxon>
        <taxon>Actinomycetota</taxon>
        <taxon>Actinomycetes</taxon>
        <taxon>Micrococcales</taxon>
        <taxon>Microbacteriaceae</taxon>
        <taxon>Klugiella</taxon>
    </lineage>
</organism>
<feature type="transmembrane region" description="Helical" evidence="6">
    <location>
        <begin position="156"/>
        <end position="174"/>
    </location>
</feature>
<evidence type="ECO:0000256" key="2">
    <source>
        <dbReference type="ARBA" id="ARBA00022692"/>
    </source>
</evidence>
<evidence type="ECO:0000256" key="5">
    <source>
        <dbReference type="SAM" id="MobiDB-lite"/>
    </source>
</evidence>
<keyword evidence="2 6" id="KW-0812">Transmembrane</keyword>
<proteinExistence type="predicted"/>
<feature type="domain" description="O-antigen ligase-related" evidence="7">
    <location>
        <begin position="235"/>
        <end position="392"/>
    </location>
</feature>
<comment type="subcellular location">
    <subcellularLocation>
        <location evidence="1">Membrane</location>
        <topology evidence="1">Multi-pass membrane protein</topology>
    </subcellularLocation>
</comment>
<feature type="transmembrane region" description="Helical" evidence="6">
    <location>
        <begin position="412"/>
        <end position="440"/>
    </location>
</feature>
<evidence type="ECO:0000256" key="6">
    <source>
        <dbReference type="SAM" id="Phobius"/>
    </source>
</evidence>
<protein>
    <submittedName>
        <fullName evidence="8">O-antigen ligase-like membrane protein</fullName>
    </submittedName>
</protein>
<feature type="transmembrane region" description="Helical" evidence="6">
    <location>
        <begin position="60"/>
        <end position="79"/>
    </location>
</feature>
<accession>A0A543HYV7</accession>
<dbReference type="RefSeq" id="WP_141917617.1">
    <property type="nucleotide sequence ID" value="NZ_BAAAYS010000011.1"/>
</dbReference>
<keyword evidence="8" id="KW-0436">Ligase</keyword>
<feature type="transmembrane region" description="Helical" evidence="6">
    <location>
        <begin position="128"/>
        <end position="144"/>
    </location>
</feature>
<comment type="caution">
    <text evidence="8">The sequence shown here is derived from an EMBL/GenBank/DDBJ whole genome shotgun (WGS) entry which is preliminary data.</text>
</comment>
<dbReference type="PANTHER" id="PTHR37422:SF13">
    <property type="entry name" value="LIPOPOLYSACCHARIDE BIOSYNTHESIS PROTEIN PA4999-RELATED"/>
    <property type="match status" value="1"/>
</dbReference>
<dbReference type="OrthoDB" id="5080884at2"/>
<dbReference type="Pfam" id="PF04932">
    <property type="entry name" value="Wzy_C"/>
    <property type="match status" value="1"/>
</dbReference>
<evidence type="ECO:0000313" key="9">
    <source>
        <dbReference type="Proteomes" id="UP000318331"/>
    </source>
</evidence>
<evidence type="ECO:0000256" key="3">
    <source>
        <dbReference type="ARBA" id="ARBA00022989"/>
    </source>
</evidence>
<gene>
    <name evidence="8" type="ORF">FB466_1763</name>
</gene>
<feature type="transmembrane region" description="Helical" evidence="6">
    <location>
        <begin position="383"/>
        <end position="400"/>
    </location>
</feature>
<feature type="transmembrane region" description="Helical" evidence="6">
    <location>
        <begin position="272"/>
        <end position="292"/>
    </location>
</feature>
<keyword evidence="9" id="KW-1185">Reference proteome</keyword>
<evidence type="ECO:0000313" key="8">
    <source>
        <dbReference type="EMBL" id="TQM63499.1"/>
    </source>
</evidence>
<evidence type="ECO:0000256" key="4">
    <source>
        <dbReference type="ARBA" id="ARBA00023136"/>
    </source>
</evidence>
<dbReference type="InterPro" id="IPR007016">
    <property type="entry name" value="O-antigen_ligase-rel_domated"/>
</dbReference>
<dbReference type="AlphaFoldDB" id="A0A543HYV7"/>
<reference evidence="8 9" key="1">
    <citation type="submission" date="2019-06" db="EMBL/GenBank/DDBJ databases">
        <title>Sequencing the genomes of 1000 actinobacteria strains.</title>
        <authorList>
            <person name="Klenk H.-P."/>
        </authorList>
    </citation>
    <scope>NUCLEOTIDE SEQUENCE [LARGE SCALE GENOMIC DNA]</scope>
    <source>
        <strain evidence="8 9">DSM 18031</strain>
    </source>
</reference>
<dbReference type="InterPro" id="IPR051533">
    <property type="entry name" value="WaaL-like"/>
</dbReference>
<dbReference type="GO" id="GO:0016020">
    <property type="term" value="C:membrane"/>
    <property type="evidence" value="ECO:0007669"/>
    <property type="project" value="UniProtKB-SubCell"/>
</dbReference>